<protein>
    <recommendedName>
        <fullName evidence="4">Lipoprotein</fullName>
    </recommendedName>
</protein>
<dbReference type="PROSITE" id="PS51257">
    <property type="entry name" value="PROKAR_LIPOPROTEIN"/>
    <property type="match status" value="1"/>
</dbReference>
<dbReference type="AlphaFoldDB" id="A0A081LB30"/>
<organism evidence="2 3">
    <name type="scientific">Bacillus zhangzhouensis</name>
    <dbReference type="NCBI Taxonomy" id="1178540"/>
    <lineage>
        <taxon>Bacteria</taxon>
        <taxon>Bacillati</taxon>
        <taxon>Bacillota</taxon>
        <taxon>Bacilli</taxon>
        <taxon>Bacillales</taxon>
        <taxon>Bacillaceae</taxon>
        <taxon>Bacillus</taxon>
    </lineage>
</organism>
<comment type="caution">
    <text evidence="2">The sequence shown here is derived from an EMBL/GenBank/DDBJ whole genome shotgun (WGS) entry which is preliminary data.</text>
</comment>
<dbReference type="OrthoDB" id="2937664at2"/>
<keyword evidence="3" id="KW-1185">Reference proteome</keyword>
<evidence type="ECO:0000313" key="2">
    <source>
        <dbReference type="EMBL" id="KEP26456.1"/>
    </source>
</evidence>
<accession>A0A081LB30</accession>
<evidence type="ECO:0000313" key="3">
    <source>
        <dbReference type="Proteomes" id="UP000028091"/>
    </source>
</evidence>
<dbReference type="Proteomes" id="UP000028091">
    <property type="component" value="Unassembled WGS sequence"/>
</dbReference>
<evidence type="ECO:0000256" key="1">
    <source>
        <dbReference type="SAM" id="SignalP"/>
    </source>
</evidence>
<sequence>MKHILLFFILIISITTLSACSSSTTTSKEKDSETIEIEENNETDDVDNTKKNFNFTIDEFVSAYNEVDLSFENEKINFDEIGDYKLSDVAGGQVYTKDLLMQLDDFGGTFNLQAWHDLDKNFFRLNIFTTGSGNISSEHGMRNTLAVLHILGIDFKHLNDFLNNDKESLSIIDGDYSVQLTKIPGISLILNIEPK</sequence>
<proteinExistence type="predicted"/>
<gene>
    <name evidence="2" type="ORF">BA70_19320</name>
</gene>
<name>A0A081LB30_9BACI</name>
<keyword evidence="1" id="KW-0732">Signal</keyword>
<evidence type="ECO:0008006" key="4">
    <source>
        <dbReference type="Google" id="ProtNLM"/>
    </source>
</evidence>
<feature type="chain" id="PRO_5038682852" description="Lipoprotein" evidence="1">
    <location>
        <begin position="19"/>
        <end position="195"/>
    </location>
</feature>
<feature type="signal peptide" evidence="1">
    <location>
        <begin position="1"/>
        <end position="18"/>
    </location>
</feature>
<reference evidence="2 3" key="1">
    <citation type="submission" date="2012-09" db="EMBL/GenBank/DDBJ databases">
        <title>Genome Sequence of Bacillus sp. DW5-4.</title>
        <authorList>
            <person name="Lai Q."/>
            <person name="Liu Y."/>
            <person name="Shao Z."/>
        </authorList>
    </citation>
    <scope>NUCLEOTIDE SEQUENCE [LARGE SCALE GENOMIC DNA]</scope>
    <source>
        <strain evidence="2 3">DW5-4</strain>
    </source>
</reference>
<dbReference type="RefSeq" id="WP_034321125.1">
    <property type="nucleotide sequence ID" value="NZ_JOTP01000009.1"/>
</dbReference>
<dbReference type="EMBL" id="JOTP01000009">
    <property type="protein sequence ID" value="KEP26456.1"/>
    <property type="molecule type" value="Genomic_DNA"/>
</dbReference>